<dbReference type="FunFam" id="3.40.470.10:FF:000001">
    <property type="entry name" value="Uracil-DNA glycosylase"/>
    <property type="match status" value="1"/>
</dbReference>
<organism evidence="13 14">
    <name type="scientific">Paenibacillus soyae</name>
    <dbReference type="NCBI Taxonomy" id="2969249"/>
    <lineage>
        <taxon>Bacteria</taxon>
        <taxon>Bacillati</taxon>
        <taxon>Bacillota</taxon>
        <taxon>Bacilli</taxon>
        <taxon>Bacillales</taxon>
        <taxon>Paenibacillaceae</taxon>
        <taxon>Paenibacillus</taxon>
    </lineage>
</organism>
<dbReference type="NCBIfam" id="NF003588">
    <property type="entry name" value="PRK05254.1-1"/>
    <property type="match status" value="1"/>
</dbReference>
<dbReference type="PANTHER" id="PTHR11264">
    <property type="entry name" value="URACIL-DNA GLYCOSYLASE"/>
    <property type="match status" value="1"/>
</dbReference>
<dbReference type="NCBIfam" id="TIGR00628">
    <property type="entry name" value="ung"/>
    <property type="match status" value="1"/>
</dbReference>
<comment type="subcellular location">
    <subcellularLocation>
        <location evidence="9">Cytoplasm</location>
    </subcellularLocation>
</comment>
<dbReference type="PANTHER" id="PTHR11264:SF0">
    <property type="entry name" value="URACIL-DNA GLYCOSYLASE"/>
    <property type="match status" value="1"/>
</dbReference>
<evidence type="ECO:0000256" key="1">
    <source>
        <dbReference type="ARBA" id="ARBA00001400"/>
    </source>
</evidence>
<keyword evidence="9" id="KW-0963">Cytoplasm</keyword>
<dbReference type="GO" id="GO:0097510">
    <property type="term" value="P:base-excision repair, AP site formation via deaminated base removal"/>
    <property type="evidence" value="ECO:0007669"/>
    <property type="project" value="TreeGrafter"/>
</dbReference>
<evidence type="ECO:0000256" key="9">
    <source>
        <dbReference type="HAMAP-Rule" id="MF_00148"/>
    </source>
</evidence>
<dbReference type="InterPro" id="IPR002043">
    <property type="entry name" value="UDG_fam1"/>
</dbReference>
<evidence type="ECO:0000256" key="8">
    <source>
        <dbReference type="ARBA" id="ARBA00023204"/>
    </source>
</evidence>
<evidence type="ECO:0000313" key="13">
    <source>
        <dbReference type="EMBL" id="MCR2803646.1"/>
    </source>
</evidence>
<keyword evidence="6 9" id="KW-0227">DNA damage</keyword>
<dbReference type="EC" id="3.2.2.27" evidence="4 9"/>
<keyword evidence="8 9" id="KW-0234">DNA repair</keyword>
<dbReference type="SUPFAM" id="SSF52141">
    <property type="entry name" value="Uracil-DNA glycosylase-like"/>
    <property type="match status" value="1"/>
</dbReference>
<dbReference type="HAMAP" id="MF_00148">
    <property type="entry name" value="UDG"/>
    <property type="match status" value="1"/>
</dbReference>
<dbReference type="PROSITE" id="PS00130">
    <property type="entry name" value="U_DNA_GLYCOSYLASE"/>
    <property type="match status" value="1"/>
</dbReference>
<keyword evidence="13" id="KW-0326">Glycosidase</keyword>
<evidence type="ECO:0000256" key="2">
    <source>
        <dbReference type="ARBA" id="ARBA00002631"/>
    </source>
</evidence>
<evidence type="ECO:0000313" key="14">
    <source>
        <dbReference type="Proteomes" id="UP001141950"/>
    </source>
</evidence>
<comment type="catalytic activity">
    <reaction evidence="1 9 11">
        <text>Hydrolyzes single-stranded DNA or mismatched double-stranded DNA and polynucleotides, releasing free uracil.</text>
        <dbReference type="EC" id="3.2.2.27"/>
    </reaction>
</comment>
<dbReference type="NCBIfam" id="NF003592">
    <property type="entry name" value="PRK05254.1-5"/>
    <property type="match status" value="1"/>
</dbReference>
<evidence type="ECO:0000256" key="6">
    <source>
        <dbReference type="ARBA" id="ARBA00022763"/>
    </source>
</evidence>
<feature type="active site" description="Proton acceptor" evidence="9 10">
    <location>
        <position position="66"/>
    </location>
</feature>
<dbReference type="SMART" id="SM00986">
    <property type="entry name" value="UDG"/>
    <property type="match status" value="1"/>
</dbReference>
<gene>
    <name evidence="9 13" type="primary">ung</name>
    <name evidence="13" type="ORF">NQZ67_07080</name>
</gene>
<protein>
    <recommendedName>
        <fullName evidence="5 9">Uracil-DNA glycosylase</fullName>
        <shortName evidence="9">UDG</shortName>
        <ecNumber evidence="4 9">3.2.2.27</ecNumber>
    </recommendedName>
</protein>
<dbReference type="NCBIfam" id="NF003589">
    <property type="entry name" value="PRK05254.1-2"/>
    <property type="match status" value="1"/>
</dbReference>
<dbReference type="SMART" id="SM00987">
    <property type="entry name" value="UreE_C"/>
    <property type="match status" value="1"/>
</dbReference>
<evidence type="ECO:0000256" key="5">
    <source>
        <dbReference type="ARBA" id="ARBA00018429"/>
    </source>
</evidence>
<keyword evidence="14" id="KW-1185">Reference proteome</keyword>
<dbReference type="NCBIfam" id="NF003591">
    <property type="entry name" value="PRK05254.1-4"/>
    <property type="match status" value="1"/>
</dbReference>
<evidence type="ECO:0000256" key="3">
    <source>
        <dbReference type="ARBA" id="ARBA00008184"/>
    </source>
</evidence>
<evidence type="ECO:0000256" key="10">
    <source>
        <dbReference type="PROSITE-ProRule" id="PRU10072"/>
    </source>
</evidence>
<dbReference type="InterPro" id="IPR036895">
    <property type="entry name" value="Uracil-DNA_glycosylase-like_sf"/>
</dbReference>
<evidence type="ECO:0000259" key="12">
    <source>
        <dbReference type="SMART" id="SM00986"/>
    </source>
</evidence>
<evidence type="ECO:0000256" key="7">
    <source>
        <dbReference type="ARBA" id="ARBA00022801"/>
    </source>
</evidence>
<comment type="caution">
    <text evidence="13">The sequence shown here is derived from an EMBL/GenBank/DDBJ whole genome shotgun (WGS) entry which is preliminary data.</text>
</comment>
<accession>A0A9X2S827</accession>
<comment type="function">
    <text evidence="2 9 11">Excises uracil residues from the DNA which can arise as a result of misincorporation of dUMP residues by DNA polymerase or due to deamination of cytosine.</text>
</comment>
<dbReference type="Pfam" id="PF03167">
    <property type="entry name" value="UDG"/>
    <property type="match status" value="1"/>
</dbReference>
<dbReference type="Proteomes" id="UP001141950">
    <property type="component" value="Unassembled WGS sequence"/>
</dbReference>
<dbReference type="GO" id="GO:0005737">
    <property type="term" value="C:cytoplasm"/>
    <property type="evidence" value="ECO:0007669"/>
    <property type="project" value="UniProtKB-SubCell"/>
</dbReference>
<feature type="domain" description="Uracil-DNA glycosylase-like" evidence="12">
    <location>
        <begin position="51"/>
        <end position="211"/>
    </location>
</feature>
<keyword evidence="7 9" id="KW-0378">Hydrolase</keyword>
<dbReference type="GO" id="GO:0004844">
    <property type="term" value="F:uracil DNA N-glycosylase activity"/>
    <property type="evidence" value="ECO:0007669"/>
    <property type="project" value="UniProtKB-UniRule"/>
</dbReference>
<evidence type="ECO:0000256" key="11">
    <source>
        <dbReference type="RuleBase" id="RU003780"/>
    </source>
</evidence>
<proteinExistence type="inferred from homology"/>
<dbReference type="AlphaFoldDB" id="A0A9X2S827"/>
<dbReference type="RefSeq" id="WP_257444120.1">
    <property type="nucleotide sequence ID" value="NZ_JANIPJ010000004.1"/>
</dbReference>
<comment type="similarity">
    <text evidence="3 9 11">Belongs to the uracil-DNA glycosylase (UDG) superfamily. UNG family.</text>
</comment>
<sequence>MNIRLPENDWGDQLVKEWEQPYMAELLQHLELRYGTSEVYPPQEDLFHALRSTSLAEAKVVILGQDPYHGAGQAHGLSFSVRRGVKIPPSLRNMYKELEEDLGVPQAGHGCLDHWANQGVLLLNTVLTVEEGKPGSHQGFGWELFTDRIISLLNEREMPLIFLLWGKHAQEKAKGIDGNKHLVVSTAHPSPLAARKGFFGSKPFSKANDFLTANGLEPIDWRLPD</sequence>
<dbReference type="Gene3D" id="3.40.470.10">
    <property type="entry name" value="Uracil-DNA glycosylase-like domain"/>
    <property type="match status" value="1"/>
</dbReference>
<evidence type="ECO:0000256" key="4">
    <source>
        <dbReference type="ARBA" id="ARBA00012030"/>
    </source>
</evidence>
<dbReference type="InterPro" id="IPR005122">
    <property type="entry name" value="Uracil-DNA_glycosylase-like"/>
</dbReference>
<dbReference type="EMBL" id="JANIPJ010000004">
    <property type="protein sequence ID" value="MCR2803646.1"/>
    <property type="molecule type" value="Genomic_DNA"/>
</dbReference>
<dbReference type="CDD" id="cd10027">
    <property type="entry name" value="UDG-F1-like"/>
    <property type="match status" value="1"/>
</dbReference>
<reference evidence="13" key="1">
    <citation type="submission" date="2022-08" db="EMBL/GenBank/DDBJ databases">
        <title>The genomic sequence of strain Paenibacillus sp. SCIV0701.</title>
        <authorList>
            <person name="Zhao H."/>
        </authorList>
    </citation>
    <scope>NUCLEOTIDE SEQUENCE</scope>
    <source>
        <strain evidence="13">SCIV0701</strain>
    </source>
</reference>
<dbReference type="InterPro" id="IPR018085">
    <property type="entry name" value="Ura-DNA_Glyclase_AS"/>
</dbReference>
<name>A0A9X2S827_9BACL</name>